<accession>A0ABS1TD05</accession>
<evidence type="ECO:0000313" key="3">
    <source>
        <dbReference type="EMBL" id="MBL4937230.1"/>
    </source>
</evidence>
<dbReference type="CDD" id="cd07385">
    <property type="entry name" value="MPP_YkuE_C"/>
    <property type="match status" value="1"/>
</dbReference>
<dbReference type="EMBL" id="JAESWC010000012">
    <property type="protein sequence ID" value="MBL4937230.1"/>
    <property type="molecule type" value="Genomic_DNA"/>
</dbReference>
<keyword evidence="1" id="KW-1133">Transmembrane helix</keyword>
<dbReference type="Proteomes" id="UP000632377">
    <property type="component" value="Unassembled WGS sequence"/>
</dbReference>
<proteinExistence type="predicted"/>
<feature type="transmembrane region" description="Helical" evidence="1">
    <location>
        <begin position="120"/>
        <end position="138"/>
    </location>
</feature>
<protein>
    <submittedName>
        <fullName evidence="3">Metallophosphoesterase</fullName>
    </submittedName>
</protein>
<evidence type="ECO:0000256" key="1">
    <source>
        <dbReference type="SAM" id="Phobius"/>
    </source>
</evidence>
<dbReference type="InterPro" id="IPR051158">
    <property type="entry name" value="Metallophosphoesterase_sf"/>
</dbReference>
<dbReference type="PANTHER" id="PTHR31302:SF0">
    <property type="entry name" value="TRANSMEMBRANE PROTEIN WITH METALLOPHOSPHOESTERASE DOMAIN"/>
    <property type="match status" value="1"/>
</dbReference>
<evidence type="ECO:0000259" key="2">
    <source>
        <dbReference type="Pfam" id="PF00149"/>
    </source>
</evidence>
<sequence length="388" mass="43511">MKTVGFVLMIIVTILMFGGVNYYIGLRGWQGVGSLIPFINAKIYWILFSIIAVSFILARLGEKFLPNSVEGYLNLVGAYWMAAMLYFLIILPLVDIGRFIGGKASFIPQGIRENTFIKTYAGLFVFLIVIGILIYGTYNAKNIKVSQYDINVAKKAGNVRELRIAMFSDAHLGSIVDNARLTKMIDKVNELNPDIVLMPGDIVDEKLSPFVKQNMGENFKRLKSEYGVYFSTGNHEYYGGEVEGIVNNLKASGVKVLSDDCVKIDDSFYIAGRQDIASLSYNKKERKTLDQILNGVDKSLPIILMDHNPKNLEEPQKAGVDLQVSGHTHRGQMFPSEYITRRLYEIDYGYLKKDNFNIVVTSGIGTWGPPIRVGNSSELDLIVLHFKE</sequence>
<keyword evidence="4" id="KW-1185">Reference proteome</keyword>
<gene>
    <name evidence="3" type="ORF">JK636_15995</name>
</gene>
<name>A0ABS1TD05_9CLOT</name>
<feature type="transmembrane region" description="Helical" evidence="1">
    <location>
        <begin position="78"/>
        <end position="100"/>
    </location>
</feature>
<reference evidence="3 4" key="1">
    <citation type="submission" date="2021-01" db="EMBL/GenBank/DDBJ databases">
        <title>Genome public.</title>
        <authorList>
            <person name="Liu C."/>
            <person name="Sun Q."/>
        </authorList>
    </citation>
    <scope>NUCLEOTIDE SEQUENCE [LARGE SCALE GENOMIC DNA]</scope>
    <source>
        <strain evidence="3 4">YIM B02515</strain>
    </source>
</reference>
<dbReference type="RefSeq" id="WP_202749979.1">
    <property type="nucleotide sequence ID" value="NZ_JAESWC010000012.1"/>
</dbReference>
<evidence type="ECO:0000313" key="4">
    <source>
        <dbReference type="Proteomes" id="UP000632377"/>
    </source>
</evidence>
<keyword evidence="1" id="KW-0812">Transmembrane</keyword>
<dbReference type="InterPro" id="IPR029052">
    <property type="entry name" value="Metallo-depent_PP-like"/>
</dbReference>
<dbReference type="InterPro" id="IPR004843">
    <property type="entry name" value="Calcineurin-like_PHP"/>
</dbReference>
<dbReference type="Pfam" id="PF00149">
    <property type="entry name" value="Metallophos"/>
    <property type="match status" value="1"/>
</dbReference>
<feature type="transmembrane region" description="Helical" evidence="1">
    <location>
        <begin position="6"/>
        <end position="26"/>
    </location>
</feature>
<comment type="caution">
    <text evidence="3">The sequence shown here is derived from an EMBL/GenBank/DDBJ whole genome shotgun (WGS) entry which is preliminary data.</text>
</comment>
<dbReference type="SUPFAM" id="SSF56300">
    <property type="entry name" value="Metallo-dependent phosphatases"/>
    <property type="match status" value="1"/>
</dbReference>
<dbReference type="Gene3D" id="3.60.21.10">
    <property type="match status" value="1"/>
</dbReference>
<dbReference type="PANTHER" id="PTHR31302">
    <property type="entry name" value="TRANSMEMBRANE PROTEIN WITH METALLOPHOSPHOESTERASE DOMAIN-RELATED"/>
    <property type="match status" value="1"/>
</dbReference>
<keyword evidence="1" id="KW-0472">Membrane</keyword>
<feature type="domain" description="Calcineurin-like phosphoesterase" evidence="2">
    <location>
        <begin position="162"/>
        <end position="330"/>
    </location>
</feature>
<feature type="transmembrane region" description="Helical" evidence="1">
    <location>
        <begin position="38"/>
        <end position="58"/>
    </location>
</feature>
<organism evidence="3 4">
    <name type="scientific">Clostridium rhizosphaerae</name>
    <dbReference type="NCBI Taxonomy" id="2803861"/>
    <lineage>
        <taxon>Bacteria</taxon>
        <taxon>Bacillati</taxon>
        <taxon>Bacillota</taxon>
        <taxon>Clostridia</taxon>
        <taxon>Eubacteriales</taxon>
        <taxon>Clostridiaceae</taxon>
        <taxon>Clostridium</taxon>
    </lineage>
</organism>